<evidence type="ECO:0000256" key="13">
    <source>
        <dbReference type="ARBA" id="ARBA00023160"/>
    </source>
</evidence>
<dbReference type="GO" id="GO:0080132">
    <property type="term" value="F:fatty acid 2-hydroxylase activity"/>
    <property type="evidence" value="ECO:0007669"/>
    <property type="project" value="InterPro"/>
</dbReference>
<dbReference type="PANTHER" id="PTHR12863:SF1">
    <property type="entry name" value="FATTY ACID 2-HYDROXYLASE"/>
    <property type="match status" value="1"/>
</dbReference>
<evidence type="ECO:0000256" key="10">
    <source>
        <dbReference type="ARBA" id="ARBA00023002"/>
    </source>
</evidence>
<keyword evidence="3" id="KW-0444">Lipid biosynthesis</keyword>
<dbReference type="Proteomes" id="UP000264120">
    <property type="component" value="Chromosome"/>
</dbReference>
<evidence type="ECO:0000256" key="4">
    <source>
        <dbReference type="ARBA" id="ARBA00022692"/>
    </source>
</evidence>
<dbReference type="GO" id="GO:0016020">
    <property type="term" value="C:membrane"/>
    <property type="evidence" value="ECO:0007669"/>
    <property type="project" value="InterPro"/>
</dbReference>
<evidence type="ECO:0000313" key="14">
    <source>
        <dbReference type="EMBL" id="AXY21695.1"/>
    </source>
</evidence>
<dbReference type="EMBL" id="CP023036">
    <property type="protein sequence ID" value="AXY21695.1"/>
    <property type="molecule type" value="Genomic_DNA"/>
</dbReference>
<evidence type="ECO:0000256" key="5">
    <source>
        <dbReference type="ARBA" id="ARBA00022723"/>
    </source>
</evidence>
<keyword evidence="4" id="KW-0812">Transmembrane</keyword>
<comment type="cofactor">
    <cofactor evidence="1">
        <name>Zn(2+)</name>
        <dbReference type="ChEBI" id="CHEBI:29105"/>
    </cofactor>
</comment>
<reference evidence="14 15" key="1">
    <citation type="submission" date="2017-08" db="EMBL/GenBank/DDBJ databases">
        <title>Complete genome sequence of Gluconacetobacter saccharivorans CV1 isolated from Fermented Vinegar.</title>
        <authorList>
            <person name="Kim S.-Y."/>
        </authorList>
    </citation>
    <scope>NUCLEOTIDE SEQUENCE [LARGE SCALE GENOMIC DNA]</scope>
    <source>
        <strain evidence="14 15">CV1</strain>
    </source>
</reference>
<dbReference type="GO" id="GO:0005506">
    <property type="term" value="F:iron ion binding"/>
    <property type="evidence" value="ECO:0007669"/>
    <property type="project" value="InterPro"/>
</dbReference>
<evidence type="ECO:0000256" key="9">
    <source>
        <dbReference type="ARBA" id="ARBA00022989"/>
    </source>
</evidence>
<name>A0A347WA02_9PROT</name>
<dbReference type="RefSeq" id="WP_110548340.1">
    <property type="nucleotide sequence ID" value="NZ_CP023036.1"/>
</dbReference>
<dbReference type="InterPro" id="IPR006694">
    <property type="entry name" value="Fatty_acid_hydroxylase"/>
</dbReference>
<dbReference type="GO" id="GO:0006633">
    <property type="term" value="P:fatty acid biosynthetic process"/>
    <property type="evidence" value="ECO:0007669"/>
    <property type="project" value="UniProtKB-KW"/>
</dbReference>
<dbReference type="PANTHER" id="PTHR12863">
    <property type="entry name" value="FATTY ACID HYDROXYLASE"/>
    <property type="match status" value="1"/>
</dbReference>
<dbReference type="GeneID" id="98314043"/>
<sequence length="203" mass="22993">MKRPSRSHNEAPVRLFQNEILERLTQISFRTFVLVWSALLLVLLIVGGKASHSYGAFLLATGSGFAVWFVVEYFTHRFLFHLQLRSRIGQALIFMLHGNHHVQPNHPLRNLMPLGLSIPLAGLLWAGGVMIGGMGNGGCFVAGFIMGYVIYDVVHYACHQFPMRLPVLRSIKKHHVQHHYVAPESNFAITAIFLDRVFRTKIH</sequence>
<evidence type="ECO:0000256" key="12">
    <source>
        <dbReference type="ARBA" id="ARBA00023136"/>
    </source>
</evidence>
<protein>
    <submittedName>
        <fullName evidence="14">Fatty acid hydroxylase superfamily protein</fullName>
    </submittedName>
</protein>
<evidence type="ECO:0000256" key="1">
    <source>
        <dbReference type="ARBA" id="ARBA00001947"/>
    </source>
</evidence>
<keyword evidence="15" id="KW-1185">Reference proteome</keyword>
<keyword evidence="7" id="KW-0276">Fatty acid metabolism</keyword>
<evidence type="ECO:0000256" key="11">
    <source>
        <dbReference type="ARBA" id="ARBA00023098"/>
    </source>
</evidence>
<keyword evidence="11" id="KW-0443">Lipid metabolism</keyword>
<keyword evidence="13" id="KW-0275">Fatty acid biosynthesis</keyword>
<dbReference type="InterPro" id="IPR014430">
    <property type="entry name" value="Scs7"/>
</dbReference>
<evidence type="ECO:0000256" key="2">
    <source>
        <dbReference type="ARBA" id="ARBA00004477"/>
    </source>
</evidence>
<dbReference type="Pfam" id="PF04116">
    <property type="entry name" value="FA_hydroxylase"/>
    <property type="match status" value="1"/>
</dbReference>
<evidence type="ECO:0000256" key="6">
    <source>
        <dbReference type="ARBA" id="ARBA00022824"/>
    </source>
</evidence>
<keyword evidence="8" id="KW-0862">Zinc</keyword>
<dbReference type="AlphaFoldDB" id="A0A347WA02"/>
<organism evidence="14 15">
    <name type="scientific">Komagataeibacter saccharivorans</name>
    <dbReference type="NCBI Taxonomy" id="265959"/>
    <lineage>
        <taxon>Bacteria</taxon>
        <taxon>Pseudomonadati</taxon>
        <taxon>Pseudomonadota</taxon>
        <taxon>Alphaproteobacteria</taxon>
        <taxon>Acetobacterales</taxon>
        <taxon>Acetobacteraceae</taxon>
        <taxon>Komagataeibacter</taxon>
    </lineage>
</organism>
<gene>
    <name evidence="14" type="ORF">CD178_00895</name>
</gene>
<evidence type="ECO:0000256" key="8">
    <source>
        <dbReference type="ARBA" id="ARBA00022833"/>
    </source>
</evidence>
<keyword evidence="5" id="KW-0479">Metal-binding</keyword>
<dbReference type="KEGG" id="ksc:CD178_00895"/>
<proteinExistence type="predicted"/>
<keyword evidence="12" id="KW-0472">Membrane</keyword>
<dbReference type="OrthoDB" id="5291370at2"/>
<comment type="subcellular location">
    <subcellularLocation>
        <location evidence="2">Endoplasmic reticulum membrane</location>
        <topology evidence="2">Multi-pass membrane protein</topology>
    </subcellularLocation>
</comment>
<evidence type="ECO:0000313" key="15">
    <source>
        <dbReference type="Proteomes" id="UP000264120"/>
    </source>
</evidence>
<accession>A0A347WA02</accession>
<keyword evidence="9" id="KW-1133">Transmembrane helix</keyword>
<keyword evidence="6" id="KW-0256">Endoplasmic reticulum</keyword>
<evidence type="ECO:0000256" key="3">
    <source>
        <dbReference type="ARBA" id="ARBA00022516"/>
    </source>
</evidence>
<evidence type="ECO:0000256" key="7">
    <source>
        <dbReference type="ARBA" id="ARBA00022832"/>
    </source>
</evidence>
<keyword evidence="10" id="KW-0560">Oxidoreductase</keyword>